<proteinExistence type="inferred from homology"/>
<dbReference type="GO" id="GO:0052572">
    <property type="term" value="P:response to host immune response"/>
    <property type="evidence" value="ECO:0007669"/>
    <property type="project" value="TreeGrafter"/>
</dbReference>
<comment type="caution">
    <text evidence="3">The sequence shown here is derived from an EMBL/GenBank/DDBJ whole genome shotgun (WGS) entry which is preliminary data.</text>
</comment>
<sequence length="138" mass="13709">VDFALLPPEVNSARMYTGPGSGPLLAAAASWDAVAAELEAAGASYSSQIADLTGLSWFGASSLAMSGAAATYGGWLQAAAAQAGVTAAQAYAAVAAYEAAFAMTVPPPVIAANRALLMTLIATNFFGACLIDCVSGWA</sequence>
<dbReference type="Gene3D" id="1.20.1260.20">
    <property type="entry name" value="PPE superfamily"/>
    <property type="match status" value="1"/>
</dbReference>
<name>A0A2K4Y4L5_9MYCO</name>
<dbReference type="Proteomes" id="UP000236318">
    <property type="component" value="Unassembled WGS sequence"/>
</dbReference>
<dbReference type="InterPro" id="IPR000030">
    <property type="entry name" value="PPE_dom"/>
</dbReference>
<accession>A0A2K4Y4L5</accession>
<dbReference type="InterPro" id="IPR038332">
    <property type="entry name" value="PPE_sf"/>
</dbReference>
<dbReference type="SUPFAM" id="SSF140459">
    <property type="entry name" value="PE/PPE dimer-like"/>
    <property type="match status" value="1"/>
</dbReference>
<dbReference type="EMBL" id="FXEG02000001">
    <property type="protein sequence ID" value="SOX51728.1"/>
    <property type="molecule type" value="Genomic_DNA"/>
</dbReference>
<protein>
    <submittedName>
        <fullName evidence="3">PPE family protein</fullName>
    </submittedName>
</protein>
<keyword evidence="4" id="KW-1185">Reference proteome</keyword>
<dbReference type="Pfam" id="PF00823">
    <property type="entry name" value="PPE"/>
    <property type="match status" value="1"/>
</dbReference>
<dbReference type="PANTHER" id="PTHR46766:SF1">
    <property type="entry name" value="GLUTAMINE-RICH PROTEIN 2"/>
    <property type="match status" value="1"/>
</dbReference>
<organism evidence="3 4">
    <name type="scientific">Mycobacterium ahvazicum</name>
    <dbReference type="NCBI Taxonomy" id="1964395"/>
    <lineage>
        <taxon>Bacteria</taxon>
        <taxon>Bacillati</taxon>
        <taxon>Actinomycetota</taxon>
        <taxon>Actinomycetes</taxon>
        <taxon>Mycobacteriales</taxon>
        <taxon>Mycobacteriaceae</taxon>
        <taxon>Mycobacterium</taxon>
        <taxon>Mycobacterium simiae complex</taxon>
    </lineage>
</organism>
<evidence type="ECO:0000256" key="1">
    <source>
        <dbReference type="ARBA" id="ARBA00010652"/>
    </source>
</evidence>
<dbReference type="PANTHER" id="PTHR46766">
    <property type="entry name" value="GLUTAMINE-RICH PROTEIN 2"/>
    <property type="match status" value="1"/>
</dbReference>
<feature type="domain" description="PPE" evidence="2">
    <location>
        <begin position="2"/>
        <end position="128"/>
    </location>
</feature>
<reference evidence="3" key="1">
    <citation type="submission" date="2018-01" db="EMBL/GenBank/DDBJ databases">
        <authorList>
            <consortium name="Urmite Genomes"/>
        </authorList>
    </citation>
    <scope>NUCLEOTIDE SEQUENCE [LARGE SCALE GENOMIC DNA]</scope>
    <source>
        <strain evidence="3">AFP003</strain>
    </source>
</reference>
<evidence type="ECO:0000259" key="2">
    <source>
        <dbReference type="Pfam" id="PF00823"/>
    </source>
</evidence>
<dbReference type="AlphaFoldDB" id="A0A2K4Y4L5"/>
<evidence type="ECO:0000313" key="4">
    <source>
        <dbReference type="Proteomes" id="UP000236318"/>
    </source>
</evidence>
<gene>
    <name evidence="3" type="ORF">MAAFP003_389</name>
</gene>
<evidence type="ECO:0000313" key="3">
    <source>
        <dbReference type="EMBL" id="SOX51728.1"/>
    </source>
</evidence>
<comment type="similarity">
    <text evidence="1">Belongs to the mycobacterial PPE family.</text>
</comment>
<feature type="non-terminal residue" evidence="3">
    <location>
        <position position="1"/>
    </location>
</feature>